<feature type="region of interest" description="Disordered" evidence="1">
    <location>
        <begin position="1"/>
        <end position="43"/>
    </location>
</feature>
<evidence type="ECO:0000256" key="1">
    <source>
        <dbReference type="SAM" id="MobiDB-lite"/>
    </source>
</evidence>
<dbReference type="Proteomes" id="UP000735874">
    <property type="component" value="Unassembled WGS sequence"/>
</dbReference>
<evidence type="ECO:0000313" key="4">
    <source>
        <dbReference type="EMBL" id="KAG2876756.1"/>
    </source>
</evidence>
<sequence length="43" mass="5007">MALSVSRVHRTEHPIMPLRQRQTQLPSVPKHKAQQLRESFSLS</sequence>
<proteinExistence type="predicted"/>
<gene>
    <name evidence="2" type="ORF">PC113_g23928</name>
    <name evidence="3" type="ORF">PC115_g23552</name>
    <name evidence="4" type="ORF">PC117_g27195</name>
    <name evidence="5" type="ORF">PC129_g25507</name>
</gene>
<dbReference type="EMBL" id="RCMG01002551">
    <property type="protein sequence ID" value="KAG2808807.1"/>
    <property type="molecule type" value="Genomic_DNA"/>
</dbReference>
<reference evidence="5" key="1">
    <citation type="submission" date="2018-05" db="EMBL/GenBank/DDBJ databases">
        <title>Effector identification in a new, highly contiguous assembly of the strawberry crown rot pathogen Phytophthora cactorum.</title>
        <authorList>
            <person name="Armitage A.D."/>
            <person name="Nellist C.F."/>
            <person name="Bates H."/>
            <person name="Vickerstaff R.J."/>
            <person name="Harrison R.J."/>
        </authorList>
    </citation>
    <scope>NUCLEOTIDE SEQUENCE</scope>
    <source>
        <strain evidence="2">15-7</strain>
        <strain evidence="3">4032</strain>
        <strain evidence="4">4040</strain>
        <strain evidence="5">P421</strain>
    </source>
</reference>
<dbReference type="Proteomes" id="UP000760860">
    <property type="component" value="Unassembled WGS sequence"/>
</dbReference>
<dbReference type="Proteomes" id="UP000774804">
    <property type="component" value="Unassembled WGS sequence"/>
</dbReference>
<evidence type="ECO:0000313" key="3">
    <source>
        <dbReference type="EMBL" id="KAG2876691.1"/>
    </source>
</evidence>
<organism evidence="5 6">
    <name type="scientific">Phytophthora cactorum</name>
    <dbReference type="NCBI Taxonomy" id="29920"/>
    <lineage>
        <taxon>Eukaryota</taxon>
        <taxon>Sar</taxon>
        <taxon>Stramenopiles</taxon>
        <taxon>Oomycota</taxon>
        <taxon>Peronosporomycetes</taxon>
        <taxon>Peronosporales</taxon>
        <taxon>Peronosporaceae</taxon>
        <taxon>Phytophthora</taxon>
    </lineage>
</organism>
<protein>
    <submittedName>
        <fullName evidence="5">Uncharacterized protein</fullName>
    </submittedName>
</protein>
<evidence type="ECO:0000313" key="6">
    <source>
        <dbReference type="Proteomes" id="UP000760860"/>
    </source>
</evidence>
<evidence type="ECO:0000313" key="2">
    <source>
        <dbReference type="EMBL" id="KAG2808807.1"/>
    </source>
</evidence>
<dbReference type="EMBL" id="RCMV01006366">
    <property type="protein sequence ID" value="KAG3177789.1"/>
    <property type="molecule type" value="Genomic_DNA"/>
</dbReference>
<dbReference type="EMBL" id="RCMI01002408">
    <property type="protein sequence ID" value="KAG2876691.1"/>
    <property type="molecule type" value="Genomic_DNA"/>
</dbReference>
<evidence type="ECO:0000313" key="5">
    <source>
        <dbReference type="EMBL" id="KAG3177789.1"/>
    </source>
</evidence>
<dbReference type="AlphaFoldDB" id="A0A8T1GPK5"/>
<dbReference type="EMBL" id="RCMK01003070">
    <property type="protein sequence ID" value="KAG2876756.1"/>
    <property type="molecule type" value="Genomic_DNA"/>
</dbReference>
<name>A0A8T1GPK5_9STRA</name>
<accession>A0A8T1GPK5</accession>
<comment type="caution">
    <text evidence="5">The sequence shown here is derived from an EMBL/GenBank/DDBJ whole genome shotgun (WGS) entry which is preliminary data.</text>
</comment>
<dbReference type="Proteomes" id="UP000736787">
    <property type="component" value="Unassembled WGS sequence"/>
</dbReference>